<feature type="transmembrane region" description="Helical" evidence="8">
    <location>
        <begin position="271"/>
        <end position="294"/>
    </location>
</feature>
<evidence type="ECO:0000256" key="3">
    <source>
        <dbReference type="ARBA" id="ARBA00022448"/>
    </source>
</evidence>
<feature type="transmembrane region" description="Helical" evidence="8">
    <location>
        <begin position="22"/>
        <end position="43"/>
    </location>
</feature>
<feature type="transmembrane region" description="Helical" evidence="8">
    <location>
        <begin position="244"/>
        <end position="265"/>
    </location>
</feature>
<dbReference type="AlphaFoldDB" id="A0A9Q4C7Q3"/>
<dbReference type="Proteomes" id="UP001071478">
    <property type="component" value="Unassembled WGS sequence"/>
</dbReference>
<reference evidence="9" key="1">
    <citation type="submission" date="2022-11" db="EMBL/GenBank/DDBJ databases">
        <title>Corynebacterium sp. isolated from Penguins.</title>
        <authorList>
            <person name="Sedlar K."/>
            <person name="Svec P."/>
        </authorList>
    </citation>
    <scope>NUCLEOTIDE SEQUENCE</scope>
    <source>
        <strain evidence="9">P7374</strain>
    </source>
</reference>
<evidence type="ECO:0000313" key="9">
    <source>
        <dbReference type="EMBL" id="MCX7468242.1"/>
    </source>
</evidence>
<comment type="similarity">
    <text evidence="2">Belongs to the binding-protein-dependent transport system permease family. FecCD subfamily.</text>
</comment>
<dbReference type="SUPFAM" id="SSF81345">
    <property type="entry name" value="ABC transporter involved in vitamin B12 uptake, BtuC"/>
    <property type="match status" value="1"/>
</dbReference>
<dbReference type="RefSeq" id="WP_234039186.1">
    <property type="nucleotide sequence ID" value="NZ_JAENIQ020000001.1"/>
</dbReference>
<dbReference type="InterPro" id="IPR000522">
    <property type="entry name" value="ABC_transptr_permease_BtuC"/>
</dbReference>
<dbReference type="InterPro" id="IPR037294">
    <property type="entry name" value="ABC_BtuC-like"/>
</dbReference>
<sequence>MTSSTTTHVPPAGPARSGSGRFVLALVLLGALLAGSALMSLTVGSRVNSIDEALHRVPGALDYLLDPATTPGDVDELTVLIGTYRLPRTILAVLCGAGLGAAGAVIQGHTRNPLADPGILGINAGAAAAVVTVIGAGVATGASGYVYPAMVGCAVVTLLIFLLSSGGPTAANPVTVILAGVAVSALLMAYVHLMVLSSDTVLDQMRLWATGSLAGRRMDVVTAIAPVICVGLVLALSQAPGLNLIALGTTTAASLGLPVAGVRALGLVTVAALGGAATAAAGPLSFVGLAAPHIMRTLAGPDYRRIIPGAAVVGAILTLWADMAGRVMARPDEMAMGIVLALVGVPVFILLVRRRTVVGL</sequence>
<dbReference type="CDD" id="cd06550">
    <property type="entry name" value="TM_ABC_iron-siderophores_like"/>
    <property type="match status" value="1"/>
</dbReference>
<dbReference type="PANTHER" id="PTHR30472">
    <property type="entry name" value="FERRIC ENTEROBACTIN TRANSPORT SYSTEM PERMEASE PROTEIN"/>
    <property type="match status" value="1"/>
</dbReference>
<comment type="caution">
    <text evidence="9">The sequence shown here is derived from an EMBL/GenBank/DDBJ whole genome shotgun (WGS) entry which is preliminary data.</text>
</comment>
<feature type="transmembrane region" description="Helical" evidence="8">
    <location>
        <begin position="218"/>
        <end position="237"/>
    </location>
</feature>
<evidence type="ECO:0000256" key="2">
    <source>
        <dbReference type="ARBA" id="ARBA00007935"/>
    </source>
</evidence>
<dbReference type="GO" id="GO:0033214">
    <property type="term" value="P:siderophore-iron import into cell"/>
    <property type="evidence" value="ECO:0007669"/>
    <property type="project" value="TreeGrafter"/>
</dbReference>
<keyword evidence="7 8" id="KW-0472">Membrane</keyword>
<keyword evidence="5 8" id="KW-0812">Transmembrane</keyword>
<dbReference type="Gene3D" id="1.10.3470.10">
    <property type="entry name" value="ABC transporter involved in vitamin B12 uptake, BtuC"/>
    <property type="match status" value="1"/>
</dbReference>
<feature type="transmembrane region" description="Helical" evidence="8">
    <location>
        <begin position="306"/>
        <end position="328"/>
    </location>
</feature>
<evidence type="ECO:0000256" key="7">
    <source>
        <dbReference type="ARBA" id="ARBA00023136"/>
    </source>
</evidence>
<evidence type="ECO:0000256" key="8">
    <source>
        <dbReference type="SAM" id="Phobius"/>
    </source>
</evidence>
<feature type="transmembrane region" description="Helical" evidence="8">
    <location>
        <begin position="145"/>
        <end position="164"/>
    </location>
</feature>
<name>A0A9Q4C7Q3_9CORY</name>
<feature type="transmembrane region" description="Helical" evidence="8">
    <location>
        <begin position="86"/>
        <end position="106"/>
    </location>
</feature>
<gene>
    <name evidence="9" type="ORF">OS129_05020</name>
</gene>
<dbReference type="GO" id="GO:0022857">
    <property type="term" value="F:transmembrane transporter activity"/>
    <property type="evidence" value="ECO:0007669"/>
    <property type="project" value="InterPro"/>
</dbReference>
<keyword evidence="4" id="KW-1003">Cell membrane</keyword>
<evidence type="ECO:0000256" key="5">
    <source>
        <dbReference type="ARBA" id="ARBA00022692"/>
    </source>
</evidence>
<feature type="transmembrane region" description="Helical" evidence="8">
    <location>
        <begin position="334"/>
        <end position="352"/>
    </location>
</feature>
<keyword evidence="3" id="KW-0813">Transport</keyword>
<dbReference type="Pfam" id="PF01032">
    <property type="entry name" value="FecCD"/>
    <property type="match status" value="1"/>
</dbReference>
<dbReference type="PANTHER" id="PTHR30472:SF1">
    <property type="entry name" value="FE(3+) DICITRATE TRANSPORT SYSTEM PERMEASE PROTEIN FECC-RELATED"/>
    <property type="match status" value="1"/>
</dbReference>
<feature type="transmembrane region" description="Helical" evidence="8">
    <location>
        <begin position="176"/>
        <end position="198"/>
    </location>
</feature>
<evidence type="ECO:0000313" key="10">
    <source>
        <dbReference type="Proteomes" id="UP001071478"/>
    </source>
</evidence>
<comment type="subcellular location">
    <subcellularLocation>
        <location evidence="1">Cell membrane</location>
        <topology evidence="1">Multi-pass membrane protein</topology>
    </subcellularLocation>
</comment>
<dbReference type="EMBL" id="JAPMKU010000002">
    <property type="protein sequence ID" value="MCX7468242.1"/>
    <property type="molecule type" value="Genomic_DNA"/>
</dbReference>
<evidence type="ECO:0000256" key="4">
    <source>
        <dbReference type="ARBA" id="ARBA00022475"/>
    </source>
</evidence>
<proteinExistence type="inferred from homology"/>
<dbReference type="GO" id="GO:0005886">
    <property type="term" value="C:plasma membrane"/>
    <property type="evidence" value="ECO:0007669"/>
    <property type="project" value="UniProtKB-SubCell"/>
</dbReference>
<protein>
    <submittedName>
        <fullName evidence="9">Iron ABC transporter permease</fullName>
    </submittedName>
</protein>
<evidence type="ECO:0000256" key="1">
    <source>
        <dbReference type="ARBA" id="ARBA00004651"/>
    </source>
</evidence>
<evidence type="ECO:0000256" key="6">
    <source>
        <dbReference type="ARBA" id="ARBA00022989"/>
    </source>
</evidence>
<accession>A0A9Q4C7Q3</accession>
<organism evidence="9 10">
    <name type="scientific">Corynebacterium pygosceleis</name>
    <dbReference type="NCBI Taxonomy" id="2800406"/>
    <lineage>
        <taxon>Bacteria</taxon>
        <taxon>Bacillati</taxon>
        <taxon>Actinomycetota</taxon>
        <taxon>Actinomycetes</taxon>
        <taxon>Mycobacteriales</taxon>
        <taxon>Corynebacteriaceae</taxon>
        <taxon>Corynebacterium</taxon>
    </lineage>
</organism>
<feature type="transmembrane region" description="Helical" evidence="8">
    <location>
        <begin position="118"/>
        <end position="139"/>
    </location>
</feature>
<keyword evidence="6 8" id="KW-1133">Transmembrane helix</keyword>